<reference evidence="7 8" key="1">
    <citation type="journal article" date="2016" name="Nat. Commun.">
        <title>Thousands of microbial genomes shed light on interconnected biogeochemical processes in an aquifer system.</title>
        <authorList>
            <person name="Anantharaman K."/>
            <person name="Brown C.T."/>
            <person name="Hug L.A."/>
            <person name="Sharon I."/>
            <person name="Castelle C.J."/>
            <person name="Probst A.J."/>
            <person name="Thomas B.C."/>
            <person name="Singh A."/>
            <person name="Wilkins M.J."/>
            <person name="Karaoz U."/>
            <person name="Brodie E.L."/>
            <person name="Williams K.H."/>
            <person name="Hubbard S.S."/>
            <person name="Banfield J.F."/>
        </authorList>
    </citation>
    <scope>NUCLEOTIDE SEQUENCE [LARGE SCALE GENOMIC DNA]</scope>
</reference>
<protein>
    <submittedName>
        <fullName evidence="7">Uncharacterized protein</fullName>
    </submittedName>
</protein>
<accession>A0A1F7H1R4</accession>
<comment type="caution">
    <text evidence="7">The sequence shown here is derived from an EMBL/GenBank/DDBJ whole genome shotgun (WGS) entry which is preliminary data.</text>
</comment>
<gene>
    <name evidence="7" type="ORF">A3C25_01405</name>
</gene>
<dbReference type="EMBL" id="MFZO01000016">
    <property type="protein sequence ID" value="OGK25199.1"/>
    <property type="molecule type" value="Genomic_DNA"/>
</dbReference>
<comment type="subcellular location">
    <subcellularLocation>
        <location evidence="1">Membrane</location>
    </subcellularLocation>
</comment>
<sequence length="190" mass="22402">MNKSTYLSYLLALIKTKAYAEEVIEKIDELKESLYNKRIDLDKKMNELFSFEMKEKIRSYSWQEQVNLNDPESFGKFLLNLRSHIKNMPIVTFRIAFKPNGEIVDEVSGWFVENYGKNILLDFVYDKSLIGGAVIIFNQKSRDFSLKKRLEERYKVEDWEKFVTRVRVKNMPAKTPQLNGETIKQVVQVA</sequence>
<keyword evidence="5" id="KW-0472">Membrane</keyword>
<keyword evidence="4" id="KW-0406">Ion transport</keyword>
<proteinExistence type="predicted"/>
<dbReference type="InterPro" id="IPR000711">
    <property type="entry name" value="ATPase_OSCP/dsu"/>
</dbReference>
<name>A0A1F7H1R4_9BACT</name>
<dbReference type="GO" id="GO:0016020">
    <property type="term" value="C:membrane"/>
    <property type="evidence" value="ECO:0007669"/>
    <property type="project" value="UniProtKB-SubCell"/>
</dbReference>
<dbReference type="Pfam" id="PF00213">
    <property type="entry name" value="OSCP"/>
    <property type="match status" value="1"/>
</dbReference>
<evidence type="ECO:0000256" key="1">
    <source>
        <dbReference type="ARBA" id="ARBA00004370"/>
    </source>
</evidence>
<evidence type="ECO:0000313" key="8">
    <source>
        <dbReference type="Proteomes" id="UP000177913"/>
    </source>
</evidence>
<evidence type="ECO:0000256" key="6">
    <source>
        <dbReference type="ARBA" id="ARBA00023310"/>
    </source>
</evidence>
<evidence type="ECO:0000256" key="2">
    <source>
        <dbReference type="ARBA" id="ARBA00022448"/>
    </source>
</evidence>
<evidence type="ECO:0000256" key="3">
    <source>
        <dbReference type="ARBA" id="ARBA00022781"/>
    </source>
</evidence>
<evidence type="ECO:0000256" key="5">
    <source>
        <dbReference type="ARBA" id="ARBA00023136"/>
    </source>
</evidence>
<keyword evidence="2" id="KW-0813">Transport</keyword>
<evidence type="ECO:0000313" key="7">
    <source>
        <dbReference type="EMBL" id="OGK25199.1"/>
    </source>
</evidence>
<dbReference type="GO" id="GO:0046933">
    <property type="term" value="F:proton-transporting ATP synthase activity, rotational mechanism"/>
    <property type="evidence" value="ECO:0007669"/>
    <property type="project" value="InterPro"/>
</dbReference>
<organism evidence="7 8">
    <name type="scientific">Candidatus Roizmanbacteria bacterium RIFCSPHIGHO2_02_FULL_38_11</name>
    <dbReference type="NCBI Taxonomy" id="1802039"/>
    <lineage>
        <taxon>Bacteria</taxon>
        <taxon>Candidatus Roizmaniibacteriota</taxon>
    </lineage>
</organism>
<evidence type="ECO:0000256" key="4">
    <source>
        <dbReference type="ARBA" id="ARBA00023065"/>
    </source>
</evidence>
<dbReference type="Proteomes" id="UP000177913">
    <property type="component" value="Unassembled WGS sequence"/>
</dbReference>
<keyword evidence="6" id="KW-0066">ATP synthesis</keyword>
<dbReference type="AlphaFoldDB" id="A0A1F7H1R4"/>
<keyword evidence="3" id="KW-0375">Hydrogen ion transport</keyword>